<sequence>MKNKHLTFEERIVIEEQLNKGVSVHKIAERLDRPDSSVVREIKRNRYIFHTAQKEHCDFKYERACPVENLCNGTRKCFRMRCNDCEEYCNANHCYNYTPYICPKLKKSPFVCNGCDENPCRRGAHSPRFKYNARRAQIVYEDKLKESREGITLSSEEMEKLDNLVSPLLLQGQSLKNIINNHKDEIPVSESSLYQYVDRCYFTARNLDMPRKVRFKPRYKHDKRAQSLQEFAIRRTYKDFQEFIKKYPDVNIWELDTVIGINGGYSIMTMLHRKSTFMIAVLLKEHTQEAVIEALNDICESIGIEEFQRLFQVILTDRGTEFSNPLAIECDRYGEIKTKLFYCDPYCSWQKGMLERNHEYIRQVLPKGRSFNDLSQSDIHLLMNHINNYPRASLNSVSPYDLAKLMLGDNFLKAMKSERILPDDVILKPYLMRKPFDNK</sequence>
<dbReference type="SUPFAM" id="SSF53098">
    <property type="entry name" value="Ribonuclease H-like"/>
    <property type="match status" value="1"/>
</dbReference>
<protein>
    <submittedName>
        <fullName evidence="3">Transposase and inactivated derivatives, IS30 family</fullName>
    </submittedName>
</protein>
<keyword evidence="1" id="KW-0233">DNA recombination</keyword>
<dbReference type="InterPro" id="IPR012337">
    <property type="entry name" value="RNaseH-like_sf"/>
</dbReference>
<dbReference type="GO" id="GO:0005829">
    <property type="term" value="C:cytosol"/>
    <property type="evidence" value="ECO:0007669"/>
    <property type="project" value="TreeGrafter"/>
</dbReference>
<gene>
    <name evidence="3" type="ORF">SAMN02910350_02966</name>
</gene>
<organism evidence="3 4">
    <name type="scientific">Pseudobutyrivibrio xylanivorans</name>
    <dbReference type="NCBI Taxonomy" id="185007"/>
    <lineage>
        <taxon>Bacteria</taxon>
        <taxon>Bacillati</taxon>
        <taxon>Bacillota</taxon>
        <taxon>Clostridia</taxon>
        <taxon>Lachnospirales</taxon>
        <taxon>Lachnospiraceae</taxon>
        <taxon>Pseudobutyrivibrio</taxon>
    </lineage>
</organism>
<dbReference type="Pfam" id="PF13936">
    <property type="entry name" value="HTH_38"/>
    <property type="match status" value="1"/>
</dbReference>
<feature type="domain" description="Integrase catalytic" evidence="2">
    <location>
        <begin position="244"/>
        <end position="407"/>
    </location>
</feature>
<dbReference type="GO" id="GO:0003676">
    <property type="term" value="F:nucleic acid binding"/>
    <property type="evidence" value="ECO:0007669"/>
    <property type="project" value="InterPro"/>
</dbReference>
<dbReference type="EMBL" id="FMWK01000032">
    <property type="protein sequence ID" value="SCZ81725.1"/>
    <property type="molecule type" value="Genomic_DNA"/>
</dbReference>
<dbReference type="Gene3D" id="3.30.420.10">
    <property type="entry name" value="Ribonuclease H-like superfamily/Ribonuclease H"/>
    <property type="match status" value="1"/>
</dbReference>
<dbReference type="GO" id="GO:0015074">
    <property type="term" value="P:DNA integration"/>
    <property type="evidence" value="ECO:0007669"/>
    <property type="project" value="InterPro"/>
</dbReference>
<dbReference type="GO" id="GO:0006310">
    <property type="term" value="P:DNA recombination"/>
    <property type="evidence" value="ECO:0007669"/>
    <property type="project" value="UniProtKB-KW"/>
</dbReference>
<reference evidence="3 4" key="1">
    <citation type="submission" date="2016-10" db="EMBL/GenBank/DDBJ databases">
        <authorList>
            <person name="de Groot N.N."/>
        </authorList>
    </citation>
    <scope>NUCLEOTIDE SEQUENCE [LARGE SCALE GENOMIC DNA]</scope>
    <source>
        <strain evidence="3 4">DSM 10317</strain>
    </source>
</reference>
<dbReference type="InterPro" id="IPR036397">
    <property type="entry name" value="RNaseH_sf"/>
</dbReference>
<proteinExistence type="predicted"/>
<name>A0A1G5S5V5_PSEXY</name>
<evidence type="ECO:0000313" key="4">
    <source>
        <dbReference type="Proteomes" id="UP000199428"/>
    </source>
</evidence>
<dbReference type="Proteomes" id="UP000199428">
    <property type="component" value="Unassembled WGS sequence"/>
</dbReference>
<evidence type="ECO:0000259" key="2">
    <source>
        <dbReference type="PROSITE" id="PS50994"/>
    </source>
</evidence>
<dbReference type="InterPro" id="IPR001584">
    <property type="entry name" value="Integrase_cat-core"/>
</dbReference>
<dbReference type="RefSeq" id="WP_090164424.1">
    <property type="nucleotide sequence ID" value="NZ_FMWK01000032.1"/>
</dbReference>
<dbReference type="PROSITE" id="PS50994">
    <property type="entry name" value="INTEGRASE"/>
    <property type="match status" value="1"/>
</dbReference>
<dbReference type="PANTHER" id="PTHR10948">
    <property type="entry name" value="TRANSPOSASE"/>
    <property type="match status" value="1"/>
</dbReference>
<dbReference type="InterPro" id="IPR051917">
    <property type="entry name" value="Transposase-Integrase"/>
</dbReference>
<dbReference type="AlphaFoldDB" id="A0A1G5S5V5"/>
<evidence type="ECO:0000313" key="3">
    <source>
        <dbReference type="EMBL" id="SCZ81725.1"/>
    </source>
</evidence>
<evidence type="ECO:0000256" key="1">
    <source>
        <dbReference type="ARBA" id="ARBA00023172"/>
    </source>
</evidence>
<dbReference type="InterPro" id="IPR025246">
    <property type="entry name" value="IS30-like_HTH"/>
</dbReference>
<accession>A0A1G5S5V5</accession>
<dbReference type="InterPro" id="IPR053392">
    <property type="entry name" value="Transposase_IS30-like"/>
</dbReference>
<dbReference type="GO" id="GO:0032196">
    <property type="term" value="P:transposition"/>
    <property type="evidence" value="ECO:0007669"/>
    <property type="project" value="TreeGrafter"/>
</dbReference>
<dbReference type="GO" id="GO:0004803">
    <property type="term" value="F:transposase activity"/>
    <property type="evidence" value="ECO:0007669"/>
    <property type="project" value="TreeGrafter"/>
</dbReference>
<dbReference type="NCBIfam" id="NF033563">
    <property type="entry name" value="transpos_IS30"/>
    <property type="match status" value="1"/>
</dbReference>
<dbReference type="PANTHER" id="PTHR10948:SF23">
    <property type="entry name" value="TRANSPOSASE INSI FOR INSERTION SEQUENCE ELEMENT IS30A-RELATED"/>
    <property type="match status" value="1"/>
</dbReference>